<dbReference type="AlphaFoldDB" id="A0A6C0BR16"/>
<evidence type="ECO:0000313" key="1">
    <source>
        <dbReference type="EMBL" id="QHS93703.1"/>
    </source>
</evidence>
<organism evidence="1">
    <name type="scientific">viral metagenome</name>
    <dbReference type="NCBI Taxonomy" id="1070528"/>
    <lineage>
        <taxon>unclassified sequences</taxon>
        <taxon>metagenomes</taxon>
        <taxon>organismal metagenomes</taxon>
    </lineage>
</organism>
<proteinExistence type="predicted"/>
<accession>A0A6C0BR16</accession>
<name>A0A6C0BR16_9ZZZZ</name>
<sequence>MWAQLTSVRDLVSEIPELKEWVDNDTITEVFEERYHDFTLFMDEAKDDSHLAAIEDSGIDFQRSAQGLYTGGQYPLVNCLRDHHRVWQKVAINMKKVTQGSLADFGYYGMNMSQIVILAMVGKMSDICGTVPDDFKKLLEDIQPPPSHQQDFNKALNGMISHTFARTVPKANMLYHIYEVVLRDLCARVSSEGGLESKKGTEFLEELMMCPNLKEAEAKVKELYGEGKDQKAPDEPVNLMYGFEELKHEDDEVAIAYDILRAFEMQDFAYFDRLLLESQLMLRMYEVIQHPRRERTLKTLFNEVKLLEIKKLPGYDRMWKYFKHPRIKDLKTQRQDVQFFVRFECEINERKYDLTLPSFVFYFIFNCLEESAGVIEQRLFEHIVIAELLKTIEELNELNGLDAKHNNVDE</sequence>
<reference evidence="1" key="1">
    <citation type="journal article" date="2020" name="Nature">
        <title>Giant virus diversity and host interactions through global metagenomics.</title>
        <authorList>
            <person name="Schulz F."/>
            <person name="Roux S."/>
            <person name="Paez-Espino D."/>
            <person name="Jungbluth S."/>
            <person name="Walsh D.A."/>
            <person name="Denef V.J."/>
            <person name="McMahon K.D."/>
            <person name="Konstantinidis K.T."/>
            <person name="Eloe-Fadrosh E.A."/>
            <person name="Kyrpides N.C."/>
            <person name="Woyke T."/>
        </authorList>
    </citation>
    <scope>NUCLEOTIDE SEQUENCE</scope>
    <source>
        <strain evidence="1">GVMAG-M-3300018080-19</strain>
    </source>
</reference>
<protein>
    <submittedName>
        <fullName evidence="1">Uncharacterized protein</fullName>
    </submittedName>
</protein>
<dbReference type="EMBL" id="MN739208">
    <property type="protein sequence ID" value="QHS93703.1"/>
    <property type="molecule type" value="Genomic_DNA"/>
</dbReference>